<evidence type="ECO:0000259" key="3">
    <source>
        <dbReference type="Pfam" id="PF06761"/>
    </source>
</evidence>
<dbReference type="InterPro" id="IPR009612">
    <property type="entry name" value="IcmF-rel"/>
</dbReference>
<feature type="domain" description="IcmF-related" evidence="3">
    <location>
        <begin position="414"/>
        <end position="734"/>
    </location>
</feature>
<evidence type="ECO:0000256" key="1">
    <source>
        <dbReference type="SAM" id="Phobius"/>
    </source>
</evidence>
<evidence type="ECO:0000313" key="5">
    <source>
        <dbReference type="EMBL" id="VVE19503.1"/>
    </source>
</evidence>
<dbReference type="OrthoDB" id="9758229at2"/>
<evidence type="ECO:0000313" key="6">
    <source>
        <dbReference type="Proteomes" id="UP000382577"/>
    </source>
</evidence>
<feature type="domain" description="Type VI secretion system component TssM1 helical" evidence="4">
    <location>
        <begin position="889"/>
        <end position="995"/>
    </location>
</feature>
<reference evidence="5 6" key="1">
    <citation type="submission" date="2019-08" db="EMBL/GenBank/DDBJ databases">
        <authorList>
            <person name="Peeters C."/>
        </authorList>
    </citation>
    <scope>NUCLEOTIDE SEQUENCE [LARGE SCALE GENOMIC DNA]</scope>
    <source>
        <strain evidence="5 6">LMG 31113</strain>
    </source>
</reference>
<dbReference type="EMBL" id="CABPRW010000006">
    <property type="protein sequence ID" value="VVE19503.1"/>
    <property type="molecule type" value="Genomic_DNA"/>
</dbReference>
<dbReference type="PANTHER" id="PTHR36153">
    <property type="entry name" value="INNER MEMBRANE PROTEIN-RELATED"/>
    <property type="match status" value="1"/>
</dbReference>
<evidence type="ECO:0000259" key="2">
    <source>
        <dbReference type="Pfam" id="PF06744"/>
    </source>
</evidence>
<dbReference type="AlphaFoldDB" id="A0A5E4W5U9"/>
<name>A0A5E4W5U9_9BURK</name>
<keyword evidence="1" id="KW-1133">Transmembrane helix</keyword>
<feature type="transmembrane region" description="Helical" evidence="1">
    <location>
        <begin position="12"/>
        <end position="31"/>
    </location>
</feature>
<evidence type="ECO:0000259" key="4">
    <source>
        <dbReference type="Pfam" id="PF21070"/>
    </source>
</evidence>
<sequence length="1150" mass="125593">MNERKARPAGLFIGLGVAIIFLAFAIMLWIRGPRLGWSAEQRIIIELAVLCGFLVSMLLIKYLELVITWVASLGVMMKTRYYDASASKAPSATGAVATAAMNISRHDALRDALRDRHGWRWRYRERWILVTGTEQRVKCLSPTLVSTGFALTTEAVLLYVSDKLSATDQDWLSQIRRLRRRRPIDSVVILTSDTDSDQTLLAPESLAQQLTRIGRGLRWAAPAYLLDLSPLESGAPVPDEAIGLTWDGTRIQTNGVEASLSALAVNLADAGVVRLGIDPSQRSAAAMSRHIVRMQDALSALICQTAESQFWRHAVHGMLFAPIDAPATVPNVAPASAQYAKLWQLVASHSRKVHGRRVGFSMSSAVAWLVTGAMFVWILGINLSGLNNRATIQSAEDALSQWDKASDRTQQMLALNHLGRQIDTLEVREQQGAPWSTRFGLNRDNAILDAMWPGYVSAAQAFLMTPVRHALEAKLMHLASLSDAEIADKGNVQTDTAHNTLQAYLMLANPARANTAFLTPQLMGTEEPIRPNHSALSAGAWTDLRAQTLAFLAAHLGTTRDGVSLTMSVDQRLVESTRQTIIGVRGIQNSTDALYQKIIDEARAKYPPITLTSLLADTTSHGLFSATETVPGVYTRAAFEERISRAIDDASARQNVTGDWVLSDAKATDSNASALKADLRQRYFDDYARAWERFLNSLRWQPAPSLTGTVDQLLLLGDPQRSPMVALMDAINYQAGTGVTSQSLAAGLLDRAQQLVGHDADPSKREQTTVVPLANAFGPILRLTGSDLVGSGNRPGASQTTSTSDLSLARYLERVTAMRLKLQQMVAAPDPDAMSRVAAQAVLQGKTSEIADSRDYASRVAASLGGQWAGFGAMLQAPLDQAWQVVVQPAASSLNDIWRNAVVADWNKAFGGRYPFADSDNDASLPEMARFMRPDSGVIAQFVSTQLAGVIERQGDRWVATQGPNQGGLSLDPEFVDGLNRLTHAANVLFPSGDAHVRFELRGAPTPGITDVRFVLSDRDFHYFNQKEEWVPFEWPGQTLENVTRVEWQTDQGGLRSALDAQGRFGLIRLLERAQVEQQNSARHVLTWTPNQSTGTPLRVQMRSDAGAGPLEVLQLRHFSLPTRIFTAGSIKPVSAARTTNAQVSRTGAQ</sequence>
<gene>
    <name evidence="5" type="ORF">PFI31113_03032</name>
</gene>
<dbReference type="InterPro" id="IPR010623">
    <property type="entry name" value="IcmF_C"/>
</dbReference>
<dbReference type="InterPro" id="IPR048677">
    <property type="entry name" value="TssM1_hel"/>
</dbReference>
<organism evidence="5 6">
    <name type="scientific">Pandoraea fibrosis</name>
    <dbReference type="NCBI Taxonomy" id="1891094"/>
    <lineage>
        <taxon>Bacteria</taxon>
        <taxon>Pseudomonadati</taxon>
        <taxon>Pseudomonadota</taxon>
        <taxon>Betaproteobacteria</taxon>
        <taxon>Burkholderiales</taxon>
        <taxon>Burkholderiaceae</taxon>
        <taxon>Pandoraea</taxon>
    </lineage>
</organism>
<dbReference type="Pfam" id="PF21070">
    <property type="entry name" value="IcmF_helical"/>
    <property type="match status" value="1"/>
</dbReference>
<keyword evidence="1" id="KW-0472">Membrane</keyword>
<accession>A0A5E4W5U9</accession>
<feature type="domain" description="Type VI secretion system IcmF C-terminal" evidence="2">
    <location>
        <begin position="1004"/>
        <end position="1094"/>
    </location>
</feature>
<feature type="transmembrane region" description="Helical" evidence="1">
    <location>
        <begin position="358"/>
        <end position="379"/>
    </location>
</feature>
<dbReference type="Pfam" id="PF06744">
    <property type="entry name" value="IcmF_C"/>
    <property type="match status" value="1"/>
</dbReference>
<protein>
    <submittedName>
        <fullName evidence="5">Type VI secretion protein VasK</fullName>
    </submittedName>
</protein>
<keyword evidence="1" id="KW-0812">Transmembrane</keyword>
<dbReference type="PANTHER" id="PTHR36153:SF1">
    <property type="entry name" value="TYPE VI SECRETION SYSTEM COMPONENT TSSM1"/>
    <property type="match status" value="1"/>
</dbReference>
<dbReference type="RefSeq" id="WP_150600061.1">
    <property type="nucleotide sequence ID" value="NZ_CABPRW010000006.1"/>
</dbReference>
<proteinExistence type="predicted"/>
<dbReference type="InterPro" id="IPR053156">
    <property type="entry name" value="T6SS_TssM-like"/>
</dbReference>
<dbReference type="Proteomes" id="UP000382577">
    <property type="component" value="Unassembled WGS sequence"/>
</dbReference>
<feature type="transmembrane region" description="Helical" evidence="1">
    <location>
        <begin position="43"/>
        <end position="71"/>
    </location>
</feature>
<dbReference type="Pfam" id="PF06761">
    <property type="entry name" value="IcmF-related"/>
    <property type="match status" value="1"/>
</dbReference>